<dbReference type="InterPro" id="IPR004338">
    <property type="entry name" value="NqrB/RnfD"/>
</dbReference>
<keyword evidence="6 9" id="KW-1278">Translocase</keyword>
<reference evidence="10" key="1">
    <citation type="submission" date="2019-11" db="EMBL/GenBank/DDBJ databases">
        <title>Microbial mats filling the niche in hypersaline microbial mats.</title>
        <authorList>
            <person name="Wong H.L."/>
            <person name="Macleod F.I."/>
            <person name="White R.A. III"/>
            <person name="Burns B.P."/>
        </authorList>
    </citation>
    <scope>NUCLEOTIDE SEQUENCE</scope>
    <source>
        <strain evidence="10">Rbin_158</strain>
    </source>
</reference>
<dbReference type="PANTHER" id="PTHR30578">
    <property type="entry name" value="ELECTRON TRANSPORT COMPLEX PROTEIN RNFD"/>
    <property type="match status" value="1"/>
</dbReference>
<keyword evidence="8 9" id="KW-0472">Membrane</keyword>
<evidence type="ECO:0000256" key="6">
    <source>
        <dbReference type="ARBA" id="ARBA00022967"/>
    </source>
</evidence>
<feature type="transmembrane region" description="Helical" evidence="9">
    <location>
        <begin position="59"/>
        <end position="78"/>
    </location>
</feature>
<evidence type="ECO:0000256" key="4">
    <source>
        <dbReference type="ARBA" id="ARBA00022643"/>
    </source>
</evidence>
<comment type="similarity">
    <text evidence="9">Belongs to the NqrB/RnfD family.</text>
</comment>
<comment type="subunit">
    <text evidence="9">The complex is composed of six subunits: RnfA, RnfB, RnfC, RnfD, RnfE and RnfG.</text>
</comment>
<comment type="cofactor">
    <cofactor evidence="9">
        <name>FMN</name>
        <dbReference type="ChEBI" id="CHEBI:58210"/>
    </cofactor>
</comment>
<feature type="transmembrane region" description="Helical" evidence="9">
    <location>
        <begin position="85"/>
        <end position="103"/>
    </location>
</feature>
<dbReference type="EC" id="7.-.-.-" evidence="9"/>
<dbReference type="GO" id="GO:0005886">
    <property type="term" value="C:plasma membrane"/>
    <property type="evidence" value="ECO:0007669"/>
    <property type="project" value="UniProtKB-SubCell"/>
</dbReference>
<feature type="modified residue" description="FMN phosphoryl threonine" evidence="9">
    <location>
        <position position="189"/>
    </location>
</feature>
<evidence type="ECO:0000313" key="10">
    <source>
        <dbReference type="EMBL" id="MBD3323557.1"/>
    </source>
</evidence>
<feature type="transmembrane region" description="Helical" evidence="9">
    <location>
        <begin position="297"/>
        <end position="314"/>
    </location>
</feature>
<organism evidence="10 11">
    <name type="scientific">candidate division KSB3 bacterium</name>
    <dbReference type="NCBI Taxonomy" id="2044937"/>
    <lineage>
        <taxon>Bacteria</taxon>
        <taxon>candidate division KSB3</taxon>
    </lineage>
</organism>
<dbReference type="NCBIfam" id="TIGR01946">
    <property type="entry name" value="rnfD"/>
    <property type="match status" value="1"/>
</dbReference>
<keyword evidence="7 9" id="KW-1133">Transmembrane helix</keyword>
<dbReference type="Proteomes" id="UP000649604">
    <property type="component" value="Unassembled WGS sequence"/>
</dbReference>
<keyword evidence="9" id="KW-0249">Electron transport</keyword>
<dbReference type="HAMAP" id="MF_00462">
    <property type="entry name" value="RsxD_RnfD"/>
    <property type="match status" value="1"/>
</dbReference>
<dbReference type="Pfam" id="PF03116">
    <property type="entry name" value="NQR2_RnfD_RnfE"/>
    <property type="match status" value="1"/>
</dbReference>
<proteinExistence type="inferred from homology"/>
<keyword evidence="9" id="KW-1003">Cell membrane</keyword>
<comment type="caution">
    <text evidence="10">The sequence shown here is derived from an EMBL/GenBank/DDBJ whole genome shotgun (WGS) entry which is preliminary data.</text>
</comment>
<evidence type="ECO:0000256" key="8">
    <source>
        <dbReference type="ARBA" id="ARBA00023136"/>
    </source>
</evidence>
<feature type="transmembrane region" description="Helical" evidence="9">
    <location>
        <begin position="242"/>
        <end position="261"/>
    </location>
</feature>
<gene>
    <name evidence="9" type="primary">rnfD</name>
    <name evidence="10" type="ORF">GF339_03170</name>
</gene>
<keyword evidence="1 9" id="KW-0813">Transport</keyword>
<keyword evidence="2 9" id="KW-0597">Phosphoprotein</keyword>
<accession>A0A9D5JT90</accession>
<keyword evidence="3 9" id="KW-0285">Flavoprotein</keyword>
<dbReference type="GO" id="GO:0055085">
    <property type="term" value="P:transmembrane transport"/>
    <property type="evidence" value="ECO:0007669"/>
    <property type="project" value="InterPro"/>
</dbReference>
<dbReference type="EMBL" id="WJJP01000095">
    <property type="protein sequence ID" value="MBD3323557.1"/>
    <property type="molecule type" value="Genomic_DNA"/>
</dbReference>
<keyword evidence="4 9" id="KW-0288">FMN</keyword>
<comment type="subcellular location">
    <subcellularLocation>
        <location evidence="9">Cell membrane</location>
        <topology evidence="9">Multi-pass membrane protein</topology>
    </subcellularLocation>
</comment>
<evidence type="ECO:0000256" key="3">
    <source>
        <dbReference type="ARBA" id="ARBA00022630"/>
    </source>
</evidence>
<protein>
    <recommendedName>
        <fullName evidence="9">Ion-translocating oxidoreductase complex subunit D</fullName>
        <ecNumber evidence="9">7.-.-.-</ecNumber>
    </recommendedName>
    <alternativeName>
        <fullName evidence="9">Rnf electron transport complex subunit D</fullName>
    </alternativeName>
</protein>
<dbReference type="GO" id="GO:0022900">
    <property type="term" value="P:electron transport chain"/>
    <property type="evidence" value="ECO:0007669"/>
    <property type="project" value="UniProtKB-UniRule"/>
</dbReference>
<feature type="transmembrane region" description="Helical" evidence="9">
    <location>
        <begin position="218"/>
        <end position="235"/>
    </location>
</feature>
<feature type="transmembrane region" description="Helical" evidence="9">
    <location>
        <begin position="320"/>
        <end position="339"/>
    </location>
</feature>
<dbReference type="AlphaFoldDB" id="A0A9D5JT90"/>
<evidence type="ECO:0000256" key="5">
    <source>
        <dbReference type="ARBA" id="ARBA00022692"/>
    </source>
</evidence>
<feature type="transmembrane region" description="Helical" evidence="9">
    <location>
        <begin position="267"/>
        <end position="285"/>
    </location>
</feature>
<sequence length="348" mass="37823">MNIQKKLQPLQTKLQQLSEVESLRPFKTLFETAEGIIFGVRDVTAEAPHFLDHIELKRYMGMVLLSLLPTTFAAIYFFGWPAIQIIVASYVAGGLVEVTFALIRNKDIEEGFLVTGLIFPLTLPPTTPLWVVMVGSAFGVFFGKEVFGGTGRNIFNPALVGRLFITIAFPQIMSTAWQAPFTDTVTSATPLSVYKSARAIPAIMDLVLGQTTGSMGELFRLGIVVGGIFLMVTKVSNWRVPVSYLASVFVLAGVGTIFMPAQIAGPGFQLISGGLLFGAMFMATDPVTSPFTNSGKYIFGISCGLLTVLIRAFSGYTEGVMFSIICMNALAPLIDHSILRFKYRTAKP</sequence>
<comment type="function">
    <text evidence="9">Part of a membrane-bound complex that couples electron transfer with translocation of ions across the membrane.</text>
</comment>
<dbReference type="PANTHER" id="PTHR30578:SF1">
    <property type="entry name" value="NA(+)-TRANSLOCATING NADH-QUINONE REDUCTASE SUBUNIT B"/>
    <property type="match status" value="1"/>
</dbReference>
<keyword evidence="5 9" id="KW-0812">Transmembrane</keyword>
<name>A0A9D5JT90_9BACT</name>
<evidence type="ECO:0000256" key="7">
    <source>
        <dbReference type="ARBA" id="ARBA00022989"/>
    </source>
</evidence>
<evidence type="ECO:0000313" key="11">
    <source>
        <dbReference type="Proteomes" id="UP000649604"/>
    </source>
</evidence>
<evidence type="ECO:0000256" key="9">
    <source>
        <dbReference type="HAMAP-Rule" id="MF_00462"/>
    </source>
</evidence>
<evidence type="ECO:0000256" key="1">
    <source>
        <dbReference type="ARBA" id="ARBA00022448"/>
    </source>
</evidence>
<evidence type="ECO:0000256" key="2">
    <source>
        <dbReference type="ARBA" id="ARBA00022553"/>
    </source>
</evidence>
<dbReference type="InterPro" id="IPR011303">
    <property type="entry name" value="RnfD_bac"/>
</dbReference>